<dbReference type="Gene3D" id="3.40.50.300">
    <property type="entry name" value="P-loop containing nucleotide triphosphate hydrolases"/>
    <property type="match status" value="2"/>
</dbReference>
<dbReference type="STRING" id="543379.A0A232F511"/>
<dbReference type="PANTHER" id="PTHR46082">
    <property type="entry name" value="ATP/GTP-BINDING PROTEIN-RELATED"/>
    <property type="match status" value="1"/>
</dbReference>
<comment type="caution">
    <text evidence="5">The sequence shown here is derived from an EMBL/GenBank/DDBJ whole genome shotgun (WGS) entry which is preliminary data.</text>
</comment>
<dbReference type="InterPro" id="IPR027417">
    <property type="entry name" value="P-loop_NTPase"/>
</dbReference>
<dbReference type="Pfam" id="PF00931">
    <property type="entry name" value="NB-ARC"/>
    <property type="match status" value="2"/>
</dbReference>
<feature type="repeat" description="TPR" evidence="2">
    <location>
        <begin position="963"/>
        <end position="996"/>
    </location>
</feature>
<dbReference type="SUPFAM" id="SSF48452">
    <property type="entry name" value="TPR-like"/>
    <property type="match status" value="5"/>
</dbReference>
<feature type="region of interest" description="Disordered" evidence="3">
    <location>
        <begin position="1665"/>
        <end position="1691"/>
    </location>
</feature>
<dbReference type="PANTHER" id="PTHR46082:SF6">
    <property type="entry name" value="AAA+ ATPASE DOMAIN-CONTAINING PROTEIN-RELATED"/>
    <property type="match status" value="1"/>
</dbReference>
<dbReference type="Proteomes" id="UP000215335">
    <property type="component" value="Unassembled WGS sequence"/>
</dbReference>
<dbReference type="Gene3D" id="1.25.40.20">
    <property type="entry name" value="Ankyrin repeat-containing domain"/>
    <property type="match status" value="4"/>
</dbReference>
<reference evidence="5 6" key="1">
    <citation type="journal article" date="2017" name="Curr. Biol.">
        <title>The Evolution of Venom by Co-option of Single-Copy Genes.</title>
        <authorList>
            <person name="Martinson E.O."/>
            <person name="Mrinalini"/>
            <person name="Kelkar Y.D."/>
            <person name="Chang C.H."/>
            <person name="Werren J.H."/>
        </authorList>
    </citation>
    <scope>NUCLEOTIDE SEQUENCE [LARGE SCALE GENOMIC DNA]</scope>
    <source>
        <strain evidence="5 6">Alberta</strain>
        <tissue evidence="5">Whole body</tissue>
    </source>
</reference>
<feature type="compositionally biased region" description="Basic and acidic residues" evidence="3">
    <location>
        <begin position="1669"/>
        <end position="1681"/>
    </location>
</feature>
<evidence type="ECO:0000256" key="3">
    <source>
        <dbReference type="SAM" id="MobiDB-lite"/>
    </source>
</evidence>
<dbReference type="InterPro" id="IPR053137">
    <property type="entry name" value="NLR-like"/>
</dbReference>
<feature type="repeat" description="ANK" evidence="1">
    <location>
        <begin position="1612"/>
        <end position="1644"/>
    </location>
</feature>
<dbReference type="InterPro" id="IPR002110">
    <property type="entry name" value="Ankyrin_rpt"/>
</dbReference>
<evidence type="ECO:0000259" key="4">
    <source>
        <dbReference type="SMART" id="SM00382"/>
    </source>
</evidence>
<protein>
    <recommendedName>
        <fullName evidence="4">AAA+ ATPase domain-containing protein</fullName>
    </recommendedName>
</protein>
<organism evidence="5 6">
    <name type="scientific">Trichomalopsis sarcophagae</name>
    <dbReference type="NCBI Taxonomy" id="543379"/>
    <lineage>
        <taxon>Eukaryota</taxon>
        <taxon>Metazoa</taxon>
        <taxon>Ecdysozoa</taxon>
        <taxon>Arthropoda</taxon>
        <taxon>Hexapoda</taxon>
        <taxon>Insecta</taxon>
        <taxon>Pterygota</taxon>
        <taxon>Neoptera</taxon>
        <taxon>Endopterygota</taxon>
        <taxon>Hymenoptera</taxon>
        <taxon>Apocrita</taxon>
        <taxon>Proctotrupomorpha</taxon>
        <taxon>Chalcidoidea</taxon>
        <taxon>Pteromalidae</taxon>
        <taxon>Pteromalinae</taxon>
        <taxon>Trichomalopsis</taxon>
    </lineage>
</organism>
<evidence type="ECO:0000256" key="2">
    <source>
        <dbReference type="PROSITE-ProRule" id="PRU00339"/>
    </source>
</evidence>
<gene>
    <name evidence="5" type="ORF">TSAR_011425</name>
</gene>
<name>A0A232F511_9HYME</name>
<dbReference type="InterPro" id="IPR036770">
    <property type="entry name" value="Ankyrin_rpt-contain_sf"/>
</dbReference>
<evidence type="ECO:0000313" key="6">
    <source>
        <dbReference type="Proteomes" id="UP000215335"/>
    </source>
</evidence>
<feature type="repeat" description="ANK" evidence="1">
    <location>
        <begin position="1456"/>
        <end position="1488"/>
    </location>
</feature>
<dbReference type="SMART" id="SM00382">
    <property type="entry name" value="AAA"/>
    <property type="match status" value="2"/>
</dbReference>
<feature type="repeat" description="ANK" evidence="1">
    <location>
        <begin position="47"/>
        <end position="79"/>
    </location>
</feature>
<feature type="compositionally biased region" description="Polar residues" evidence="3">
    <location>
        <begin position="118"/>
        <end position="132"/>
    </location>
</feature>
<feature type="domain" description="AAA+ ATPase" evidence="4">
    <location>
        <begin position="543"/>
        <end position="691"/>
    </location>
</feature>
<dbReference type="SUPFAM" id="SSF48403">
    <property type="entry name" value="Ankyrin repeat"/>
    <property type="match status" value="3"/>
</dbReference>
<keyword evidence="1" id="KW-0040">ANK repeat</keyword>
<feature type="repeat" description="ANK" evidence="1">
    <location>
        <begin position="1423"/>
        <end position="1455"/>
    </location>
</feature>
<evidence type="ECO:0000256" key="1">
    <source>
        <dbReference type="PROSITE-ProRule" id="PRU00023"/>
    </source>
</evidence>
<dbReference type="InterPro" id="IPR003593">
    <property type="entry name" value="AAA+_ATPase"/>
</dbReference>
<dbReference type="PROSITE" id="PS50088">
    <property type="entry name" value="ANK_REPEAT"/>
    <property type="match status" value="6"/>
</dbReference>
<evidence type="ECO:0000313" key="5">
    <source>
        <dbReference type="EMBL" id="OXU25569.1"/>
    </source>
</evidence>
<dbReference type="Pfam" id="PF13424">
    <property type="entry name" value="TPR_12"/>
    <property type="match status" value="6"/>
</dbReference>
<sequence>MSIEERVSARRLSINSRELLIAAMKNDLEKIDDLLKISVDVNYKDRDGNAALHYAVEGGSVKAVEFLLSKGASLDEKNNDAETPLDVGKRLNNREMIDALKRQTSQNDAVLEKEPDHSQSSQNCNNAPTTDESMLGRRTSLEPPKPVRYEVVLEQEPVSNLEPPKLAPNEVLLEQEPVSNLEPPKSAQNEVVLEQEPVSNLEPPKPAQNEVVLEQEPVSDHRCPIERQNDSAPGDAHENNENMLERRKNAVHGNIYQLKLLILFLYRGVSHKYSFCLGTEIQEAKIFDDLVFEYDVGGERVYRLLQVKHILDESKTINAGNLLSENDGDFSLVKYFFSYLALKKDKLFSGGKVKDVTICTNIDFDFKNLESSSITVEKIVEKDEILDVKSRRKESARYKFSEDIVVLLKPKLKSYDSPRFRKTENYTDSDISEFVERLVFAVNQPNEDQLGYIVENEICKEFDFITAENAYNKFFTSMLNWLEGKERGVFLSYEDGKQFFVEFNRGIQFWFGVKKPIESFTGRTEFLNNLHTIMRAKDTKEEKSQFVCVSGLGGVGKSELAKKYVSEYGQDYDNKIVWISAESYETLADSFRRLACEQLKIRTRNAYNKKKKTNSTVEDVYAFFSDKKCLFIFDNAEKYKSQDEFDNGIEAFLPSLPDARNRPHVLITSRNQKWPKNIKVLSLDVFSENEATDFVKKSLSLKDNEECEEVKKLVNELQLFPLALQQAVAYIGLQDEKLKNVGFDFKISNYLKKLKQKTKEYLQFTEGNDNDYSKTAYSTWKVTIEAIRQKEHGIKACEILEISSYFASADIYVSAIQSLVKDETTLASAIDLLKQKRQVIAAQISTQGTLTSENIKHAISVWNNSSKYCDLLDHFSALSKDISTFLVDSWRYEDAELFGVKASKRLDALTSKTHATKLNLIATKKNTASALHSRAKLTLAIKCYEEVYSLQKRMFGPRDLDTLESKNQIAVIFTEMRQYDRALQLYEDVIAINSKSLGNIHPITLTTQLSKAQLLCHQGKYKKALAILKEILVNTELLFGEDHPECFKIKSKISDVLSHLSEFDEARAIEEELEQPNKQPHCSKIILDQILVRVDGGITLLKQGRFTEALSIFEETYTSHTKIFGEDHVGSLNIRRNLAETLRCLGKYDEALKILHQIYKKQMKFSDSTELMETTESIGRVHLKRQNYPEALHFQQEALKMCEKIHGKEHPKYFRICNHIALVFLLRGDYDTALKYGKEILECQKYILEDNHSDILTTKHVMAVALHNMGELDEAMKLYKVIANVEKDSIEPKSLVVKEKIVDILHKQKKFKEALQFCRELITAQEKAFGKNYKDTVILRHKMTEILYQTGRRYECLKILREISKITDEEVWNEIDIDHFNHDLRHMEIEAAIALTLVIKNYPEGLLKGLCEGMDVNTASEADDETLLHHAISCNHWTISEILLENKADVTLGDVRGNTALHIAAKNGMPHAVKLLLKYGSIYNKRNKKGATPLDLSKEETVKTFLTTVEELFDDARKGNPGILEKLESMKSDEFKAVQEARNNDEKTLLQVIIMNRHVDLSHKMIELIPAIRARRLSISNRELIVAVIRNDVVQLDDLLKTDVDVNFKDRDGNSALHWAVACGNVKTVELLLSKGASTHEKNNKSESPLDIGKRKNMREMVDILEPPKPSDHSCPIERPNDSAPGDAQENNENVLERRKNAVHGNIYQLKLLMLFLYRGVSHQYSFRLGTEIQEAKKFDDLVFEYDVGGERVYRLLQAKHRLDESKTINAGNLLSENDGDFSLVKYFFSYLALKKDKLFSGGLVKDVTICTNIDFDIQNLERNGISVERIEERDEILDVKSARKESARYRFSESIVDLMKPKLKSYNSPRFRRTENHTDSDIGEFIKCLVFAVNQPNEDELGHIVKNEISREFDFITAENVYNKFFMSMLNWLQGKEKGIFLSYEDGKEFFVEINRGIQFWFGVKNPIESFTGRTEFLNNLHTIMRAKDTKNEKSQFVCVSGLGGVGKSELARKYVSEYSQDYDNKIVWINAESYETLADSFRRLACDQLKISTLNADNKEKKLNSTVEDVYAFFSDKKCLFIFDNAEKYKSQDEFDNGIEAFLPSLPDARNRLHVLITSRNQKWPKNIIVLSLDVFSENEATDFVKKSLSLKGNDECEEVKKLVNELQLFPLALQQAVAYIGLQDEKLKNVGSDFTISNYLKKCKQKTKEYLQFTEGNDNDYSKTTYSTWNITIEAIRQREHGVEACELLEILSYFAPADIYISTIKSLVEDETTLASAIGLLKQYSIVNVENAKLSLHRLVLKVMRLHLQEQKREQEVLHKALNLFCTCALISKNIEHAISVWNNSSKYCKLVDKFSALPNGIINFLLCNWRFEEAELFGVKASKRLDALTSKSHATKLNLIATKKSAATALLNRGKYDLSVKYYEDIYSLQKRMLGPKSLEALKSKKDVVRAFMESGQYDRALELCEEILKIEHKLLKKFDPNILYTQHEKAKILNYQGKYKEALTLLQEVVNLREIINGKNHHETLTAKSSLACVLANLSKFAEASKLENEVSVKEALFFDKHHPDQLASRANKGIALLQQNKHEEARLLFQEVYEGYKKYLGEDHPDALSVRRNLGEALKGVGRIDEALKIFRSVHKKQKQILGPDRPDSIFTQNSIGHILRMKNQYTEALKLFKDSLERSKITFGEEHPTTLRAVNAIASILVDQEKYDEALKYSQDIVKIQEKTLGDDQLDTLSTKHLIGTIYHKQGQLDKALKIYKEICDKERDSAHPHSIRTKESLVEILLDQHKYEEALKVRKELLQARIIAYGERDKDTFLTKVAIADLYHRTKKNFSALKILREIASTADDEILEYLDAEKFKKWLDNLEIETGVLFGIMEKDEAGLLQKLFDAGRDVNSADEDDCTLLHYAVMNQQMSIIQVLLKNGADVTLVAFNGNTPLHEAAVIESLDIVKLLLKHGSIYNARNKEGATPLDLSEDGSVGRLLTIVEELFDYAKKKDARIIEKLESLEPDELEAVQKTRNSQKLTFVQILIMHRQKDFSDKVLGIIRAYGSFQTQTEKKLASSPKSFVSEQTPVGYILIVAHARALGSPSRAIN</sequence>
<dbReference type="SMART" id="SM00248">
    <property type="entry name" value="ANK"/>
    <property type="match status" value="9"/>
</dbReference>
<feature type="repeat" description="ANK" evidence="1">
    <location>
        <begin position="2907"/>
        <end position="2939"/>
    </location>
</feature>
<dbReference type="GO" id="GO:0043531">
    <property type="term" value="F:ADP binding"/>
    <property type="evidence" value="ECO:0007669"/>
    <property type="project" value="InterPro"/>
</dbReference>
<accession>A0A232F511</accession>
<dbReference type="EMBL" id="NNAY01000995">
    <property type="protein sequence ID" value="OXU25569.1"/>
    <property type="molecule type" value="Genomic_DNA"/>
</dbReference>
<dbReference type="Pfam" id="PF12796">
    <property type="entry name" value="Ank_2"/>
    <property type="match status" value="4"/>
</dbReference>
<dbReference type="Gene3D" id="1.25.40.10">
    <property type="entry name" value="Tetratricopeptide repeat domain"/>
    <property type="match status" value="6"/>
</dbReference>
<proteinExistence type="predicted"/>
<feature type="region of interest" description="Disordered" evidence="3">
    <location>
        <begin position="218"/>
        <end position="237"/>
    </location>
</feature>
<feature type="region of interest" description="Disordered" evidence="3">
    <location>
        <begin position="103"/>
        <end position="143"/>
    </location>
</feature>
<dbReference type="PROSITE" id="PS50005">
    <property type="entry name" value="TPR"/>
    <property type="match status" value="1"/>
</dbReference>
<dbReference type="InterPro" id="IPR019734">
    <property type="entry name" value="TPR_rpt"/>
</dbReference>
<dbReference type="SUPFAM" id="SSF52540">
    <property type="entry name" value="P-loop containing nucleoside triphosphate hydrolases"/>
    <property type="match status" value="2"/>
</dbReference>
<dbReference type="OrthoDB" id="8123811at2759"/>
<dbReference type="PROSITE" id="PS50297">
    <property type="entry name" value="ANK_REP_REGION"/>
    <property type="match status" value="5"/>
</dbReference>
<feature type="repeat" description="ANK" evidence="1">
    <location>
        <begin position="2940"/>
        <end position="2972"/>
    </location>
</feature>
<dbReference type="Pfam" id="PF13374">
    <property type="entry name" value="TPR_10"/>
    <property type="match status" value="2"/>
</dbReference>
<keyword evidence="2" id="KW-0802">TPR repeat</keyword>
<feature type="domain" description="AAA+ ATPase" evidence="4">
    <location>
        <begin position="1995"/>
        <end position="2143"/>
    </location>
</feature>
<dbReference type="InterPro" id="IPR011990">
    <property type="entry name" value="TPR-like_helical_dom_sf"/>
</dbReference>
<keyword evidence="6" id="KW-1185">Reference proteome</keyword>
<dbReference type="InterPro" id="IPR002182">
    <property type="entry name" value="NB-ARC"/>
</dbReference>
<dbReference type="SMART" id="SM00028">
    <property type="entry name" value="TPR"/>
    <property type="match status" value="15"/>
</dbReference>